<accession>A0A9X4QTI0</accession>
<dbReference type="PANTHER" id="PTHR30006:SF2">
    <property type="entry name" value="ABC TRANSPORTER SUBSTRATE-BINDING PROTEIN"/>
    <property type="match status" value="1"/>
</dbReference>
<keyword evidence="1 2" id="KW-0732">Signal</keyword>
<dbReference type="PROSITE" id="PS51257">
    <property type="entry name" value="PROKAR_LIPOPROTEIN"/>
    <property type="match status" value="1"/>
</dbReference>
<dbReference type="SUPFAM" id="SSF53850">
    <property type="entry name" value="Periplasmic binding protein-like II"/>
    <property type="match status" value="1"/>
</dbReference>
<gene>
    <name evidence="3" type="ORF">OMP40_16050</name>
</gene>
<dbReference type="GO" id="GO:0030975">
    <property type="term" value="F:thiamine binding"/>
    <property type="evidence" value="ECO:0007669"/>
    <property type="project" value="TreeGrafter"/>
</dbReference>
<organism evidence="3 4">
    <name type="scientific">Cohnella rhizosphaerae</name>
    <dbReference type="NCBI Taxonomy" id="1457232"/>
    <lineage>
        <taxon>Bacteria</taxon>
        <taxon>Bacillati</taxon>
        <taxon>Bacillota</taxon>
        <taxon>Bacilli</taxon>
        <taxon>Bacillales</taxon>
        <taxon>Paenibacillaceae</taxon>
        <taxon>Cohnella</taxon>
    </lineage>
</organism>
<dbReference type="Pfam" id="PF13343">
    <property type="entry name" value="SBP_bac_6"/>
    <property type="match status" value="1"/>
</dbReference>
<feature type="signal peptide" evidence="2">
    <location>
        <begin position="1"/>
        <end position="23"/>
    </location>
</feature>
<dbReference type="PANTHER" id="PTHR30006">
    <property type="entry name" value="THIAMINE-BINDING PERIPLASMIC PROTEIN-RELATED"/>
    <property type="match status" value="1"/>
</dbReference>
<dbReference type="AlphaFoldDB" id="A0A9X4QTI0"/>
<dbReference type="RefSeq" id="WP_277532704.1">
    <property type="nucleotide sequence ID" value="NZ_JAPDIA010000003.1"/>
</dbReference>
<dbReference type="Gene3D" id="3.40.190.10">
    <property type="entry name" value="Periplasmic binding protein-like II"/>
    <property type="match status" value="2"/>
</dbReference>
<dbReference type="GO" id="GO:0030288">
    <property type="term" value="C:outer membrane-bounded periplasmic space"/>
    <property type="evidence" value="ECO:0007669"/>
    <property type="project" value="TreeGrafter"/>
</dbReference>
<sequence length="369" mass="39925">MKIALKRKLAAGLALSTLALSLAACGEKSADGAEASAAPQQEISVADLEKNAKEEGTVVSVGMPDTWANWKDTWADLQTQYGLTHTDTDMSSAEEIAKFDAEKDKPTADIGDVGIAFGSVAIDKGVTQAYKTSYWDEIPAWAKDQDGHWIVGYQGTIGFLTNKKLVANPPKSWEDLKNGDYKIIVGDVTKAAQAQMAVLAAAIAFGGSETNVEPGIAYFEGLAKEGRLSNAEASLANIEKGEVQVTLLWDFNALNYSDQLGKDQYDVAIPTEGSVVSGYATIINKYAPHPNAAKLAREYILSDEGQINLAKGYARPIRDSVKLPDDVAAKLLPKEAYANVKPVNDYKAWEETAKQIPQLWQERVLVHMN</sequence>
<dbReference type="GO" id="GO:0030976">
    <property type="term" value="F:thiamine pyrophosphate binding"/>
    <property type="evidence" value="ECO:0007669"/>
    <property type="project" value="TreeGrafter"/>
</dbReference>
<dbReference type="Proteomes" id="UP001153404">
    <property type="component" value="Unassembled WGS sequence"/>
</dbReference>
<comment type="caution">
    <text evidence="3">The sequence shown here is derived from an EMBL/GenBank/DDBJ whole genome shotgun (WGS) entry which is preliminary data.</text>
</comment>
<evidence type="ECO:0000256" key="2">
    <source>
        <dbReference type="SAM" id="SignalP"/>
    </source>
</evidence>
<dbReference type="GO" id="GO:0015888">
    <property type="term" value="P:thiamine transport"/>
    <property type="evidence" value="ECO:0007669"/>
    <property type="project" value="TreeGrafter"/>
</dbReference>
<evidence type="ECO:0000313" key="4">
    <source>
        <dbReference type="Proteomes" id="UP001153404"/>
    </source>
</evidence>
<protein>
    <submittedName>
        <fullName evidence="3">ABC transporter substrate-binding protein</fullName>
    </submittedName>
</protein>
<name>A0A9X4QTI0_9BACL</name>
<evidence type="ECO:0000256" key="1">
    <source>
        <dbReference type="ARBA" id="ARBA00022729"/>
    </source>
</evidence>
<evidence type="ECO:0000313" key="3">
    <source>
        <dbReference type="EMBL" id="MDG0810715.1"/>
    </source>
</evidence>
<keyword evidence="4" id="KW-1185">Reference proteome</keyword>
<proteinExistence type="predicted"/>
<dbReference type="EMBL" id="JAPDIA010000003">
    <property type="protein sequence ID" value="MDG0810715.1"/>
    <property type="molecule type" value="Genomic_DNA"/>
</dbReference>
<feature type="chain" id="PRO_5040897826" evidence="2">
    <location>
        <begin position="24"/>
        <end position="369"/>
    </location>
</feature>
<reference evidence="3" key="1">
    <citation type="submission" date="2022-10" db="EMBL/GenBank/DDBJ databases">
        <title>Comparative genomic analysis of Cohnella hashimotonis sp. nov., isolated from the International Space Station.</title>
        <authorList>
            <person name="Simpson A."/>
            <person name="Venkateswaran K."/>
        </authorList>
    </citation>
    <scope>NUCLEOTIDE SEQUENCE</scope>
    <source>
        <strain evidence="3">DSM 28161</strain>
    </source>
</reference>